<protein>
    <submittedName>
        <fullName evidence="1">Uncharacterized protein</fullName>
    </submittedName>
</protein>
<sequence length="65" mass="7276">MAGQMLGVERVGTDKALALLVARVRRIREPFDTHAGIGRALCFVRMLARCGERQPERRVPVSFPL</sequence>
<accession>A0A6J4QM88</accession>
<proteinExistence type="predicted"/>
<evidence type="ECO:0000313" key="1">
    <source>
        <dbReference type="EMBL" id="CAA9441422.1"/>
    </source>
</evidence>
<gene>
    <name evidence="1" type="ORF">AVDCRST_MAG28-435</name>
</gene>
<dbReference type="AlphaFoldDB" id="A0A6J4QM88"/>
<name>A0A6J4QM88_9ACTN</name>
<organism evidence="1">
    <name type="scientific">uncultured Rubrobacteraceae bacterium</name>
    <dbReference type="NCBI Taxonomy" id="349277"/>
    <lineage>
        <taxon>Bacteria</taxon>
        <taxon>Bacillati</taxon>
        <taxon>Actinomycetota</taxon>
        <taxon>Rubrobacteria</taxon>
        <taxon>Rubrobacterales</taxon>
        <taxon>Rubrobacteraceae</taxon>
        <taxon>environmental samples</taxon>
    </lineage>
</organism>
<dbReference type="EMBL" id="CADCVE010000010">
    <property type="protein sequence ID" value="CAA9441422.1"/>
    <property type="molecule type" value="Genomic_DNA"/>
</dbReference>
<reference evidence="1" key="1">
    <citation type="submission" date="2020-02" db="EMBL/GenBank/DDBJ databases">
        <authorList>
            <person name="Meier V. D."/>
        </authorList>
    </citation>
    <scope>NUCLEOTIDE SEQUENCE</scope>
    <source>
        <strain evidence="1">AVDCRST_MAG28</strain>
    </source>
</reference>